<keyword evidence="7" id="KW-0902">Two-component regulatory system</keyword>
<gene>
    <name evidence="11" type="primary">phoR_1</name>
    <name evidence="11" type="ORF">TICRE_05350</name>
</gene>
<dbReference type="PRINTS" id="PR00344">
    <property type="entry name" value="BCTRLSENSOR"/>
</dbReference>
<evidence type="ECO:0000256" key="4">
    <source>
        <dbReference type="ARBA" id="ARBA00022553"/>
    </source>
</evidence>
<evidence type="ECO:0000259" key="10">
    <source>
        <dbReference type="PROSITE" id="PS50109"/>
    </source>
</evidence>
<comment type="subcellular location">
    <subcellularLocation>
        <location evidence="2">Membrane</location>
    </subcellularLocation>
</comment>
<dbReference type="GO" id="GO:0005886">
    <property type="term" value="C:plasma membrane"/>
    <property type="evidence" value="ECO:0007669"/>
    <property type="project" value="TreeGrafter"/>
</dbReference>
<keyword evidence="12" id="KW-1185">Reference proteome</keyword>
<dbReference type="SUPFAM" id="SSF55874">
    <property type="entry name" value="ATPase domain of HSP90 chaperone/DNA topoisomerase II/histidine kinase"/>
    <property type="match status" value="1"/>
</dbReference>
<feature type="transmembrane region" description="Helical" evidence="9">
    <location>
        <begin position="12"/>
        <end position="32"/>
    </location>
</feature>
<dbReference type="CDD" id="cd00082">
    <property type="entry name" value="HisKA"/>
    <property type="match status" value="1"/>
</dbReference>
<dbReference type="Gene3D" id="3.30.565.10">
    <property type="entry name" value="Histidine kinase-like ATPase, C-terminal domain"/>
    <property type="match status" value="1"/>
</dbReference>
<evidence type="ECO:0000256" key="7">
    <source>
        <dbReference type="ARBA" id="ARBA00023012"/>
    </source>
</evidence>
<dbReference type="CDD" id="cd00075">
    <property type="entry name" value="HATPase"/>
    <property type="match status" value="1"/>
</dbReference>
<feature type="transmembrane region" description="Helical" evidence="9">
    <location>
        <begin position="44"/>
        <end position="68"/>
    </location>
</feature>
<dbReference type="Gene3D" id="3.30.450.20">
    <property type="entry name" value="PAS domain"/>
    <property type="match status" value="1"/>
</dbReference>
<keyword evidence="6" id="KW-0418">Kinase</keyword>
<accession>A0A1U7M7X4</accession>
<dbReference type="InterPro" id="IPR036097">
    <property type="entry name" value="HisK_dim/P_sf"/>
</dbReference>
<keyword evidence="9" id="KW-0812">Transmembrane</keyword>
<dbReference type="AlphaFoldDB" id="A0A1U7M7X4"/>
<dbReference type="SUPFAM" id="SSF47384">
    <property type="entry name" value="Homodimeric domain of signal transducing histidine kinase"/>
    <property type="match status" value="1"/>
</dbReference>
<dbReference type="Proteomes" id="UP000186112">
    <property type="component" value="Unassembled WGS sequence"/>
</dbReference>
<dbReference type="PROSITE" id="PS50109">
    <property type="entry name" value="HIS_KIN"/>
    <property type="match status" value="1"/>
</dbReference>
<evidence type="ECO:0000313" key="12">
    <source>
        <dbReference type="Proteomes" id="UP000186112"/>
    </source>
</evidence>
<dbReference type="InterPro" id="IPR003594">
    <property type="entry name" value="HATPase_dom"/>
</dbReference>
<comment type="catalytic activity">
    <reaction evidence="1">
        <text>ATP + protein L-histidine = ADP + protein N-phospho-L-histidine.</text>
        <dbReference type="EC" id="2.7.13.3"/>
    </reaction>
</comment>
<dbReference type="PANTHER" id="PTHR45453:SF1">
    <property type="entry name" value="PHOSPHATE REGULON SENSOR PROTEIN PHOR"/>
    <property type="match status" value="1"/>
</dbReference>
<dbReference type="SMART" id="SM00388">
    <property type="entry name" value="HisKA"/>
    <property type="match status" value="1"/>
</dbReference>
<dbReference type="InterPro" id="IPR003661">
    <property type="entry name" value="HisK_dim/P_dom"/>
</dbReference>
<organism evidence="11 12">
    <name type="scientific">Tissierella creatinophila DSM 6911</name>
    <dbReference type="NCBI Taxonomy" id="1123403"/>
    <lineage>
        <taxon>Bacteria</taxon>
        <taxon>Bacillati</taxon>
        <taxon>Bacillota</taxon>
        <taxon>Tissierellia</taxon>
        <taxon>Tissierellales</taxon>
        <taxon>Tissierellaceae</taxon>
        <taxon>Tissierella</taxon>
    </lineage>
</organism>
<evidence type="ECO:0000256" key="6">
    <source>
        <dbReference type="ARBA" id="ARBA00022777"/>
    </source>
</evidence>
<keyword evidence="5 11" id="KW-0808">Transferase</keyword>
<dbReference type="Gene3D" id="1.10.287.130">
    <property type="match status" value="1"/>
</dbReference>
<feature type="domain" description="Histidine kinase" evidence="10">
    <location>
        <begin position="250"/>
        <end position="467"/>
    </location>
</feature>
<proteinExistence type="predicted"/>
<dbReference type="PANTHER" id="PTHR45453">
    <property type="entry name" value="PHOSPHATE REGULON SENSOR PROTEIN PHOR"/>
    <property type="match status" value="1"/>
</dbReference>
<dbReference type="FunFam" id="1.10.287.130:FF:000001">
    <property type="entry name" value="Two-component sensor histidine kinase"/>
    <property type="match status" value="1"/>
</dbReference>
<dbReference type="FunFam" id="3.30.565.10:FF:000006">
    <property type="entry name" value="Sensor histidine kinase WalK"/>
    <property type="match status" value="1"/>
</dbReference>
<protein>
    <recommendedName>
        <fullName evidence="3">histidine kinase</fullName>
        <ecNumber evidence="3">2.7.13.3</ecNumber>
    </recommendedName>
</protein>
<dbReference type="GO" id="GO:0000155">
    <property type="term" value="F:phosphorelay sensor kinase activity"/>
    <property type="evidence" value="ECO:0007669"/>
    <property type="project" value="InterPro"/>
</dbReference>
<dbReference type="InterPro" id="IPR005467">
    <property type="entry name" value="His_kinase_dom"/>
</dbReference>
<sequence>MKKKIYRSLMMVSSISIFLVTVLLLFIFNNFYINNKIELAHNIFPLFLITLPAFIIIIALIFIISSYLSSVLSDQILKPINYVGENIERLLIKNELDTLNIYDELLPFVKALIFQSEKIKHQLEDIAQKNDITKTIISNMKEGLIFVDNKRDILSINKSAIEILEGNEAFNYKSKSFITICRNSALNLELDKVLEEGNDFERIIELNGRYIYFFINKVFSEDKSLGVIILMFDYTQKHKLDLIRKEFSSNVSHELKTPLTSINGYAEMIETGIAKGEDIKKFASIIRDEGLRLLELINSIIKLSKIEDDSYKRDFSYKKDFEDVNLYSISIDVIEKLKLIASEKNIDLKLIGSDQNIKANKVMIKELLYNLIENAIKYTPNEGKVTIEILNDSNFTVLKVKDTGIGISKEDQKRIFERFFMVDKSRTKNKNSTGLGLSIVKHIIEYHNFKISLISEIDRGSQFIIYM</sequence>
<dbReference type="SMART" id="SM00387">
    <property type="entry name" value="HATPase_c"/>
    <property type="match status" value="1"/>
</dbReference>
<dbReference type="Pfam" id="PF00512">
    <property type="entry name" value="HisKA"/>
    <property type="match status" value="1"/>
</dbReference>
<evidence type="ECO:0000256" key="3">
    <source>
        <dbReference type="ARBA" id="ARBA00012438"/>
    </source>
</evidence>
<keyword evidence="8 9" id="KW-0472">Membrane</keyword>
<name>A0A1U7M7X4_TISCR</name>
<evidence type="ECO:0000256" key="1">
    <source>
        <dbReference type="ARBA" id="ARBA00000085"/>
    </source>
</evidence>
<dbReference type="EC" id="2.7.13.3" evidence="3"/>
<keyword evidence="9" id="KW-1133">Transmembrane helix</keyword>
<reference evidence="11 12" key="1">
    <citation type="submission" date="2016-02" db="EMBL/GenBank/DDBJ databases">
        <title>Genome sequence of Tissierella creatinophila DSM 6911.</title>
        <authorList>
            <person name="Poehlein A."/>
            <person name="Daniel R."/>
        </authorList>
    </citation>
    <scope>NUCLEOTIDE SEQUENCE [LARGE SCALE GENOMIC DNA]</scope>
    <source>
        <strain evidence="11 12">DSM 6911</strain>
    </source>
</reference>
<dbReference type="InterPro" id="IPR050351">
    <property type="entry name" value="BphY/WalK/GraS-like"/>
</dbReference>
<keyword evidence="4" id="KW-0597">Phosphoprotein</keyword>
<dbReference type="OrthoDB" id="9813151at2"/>
<dbReference type="InterPro" id="IPR004358">
    <property type="entry name" value="Sig_transdc_His_kin-like_C"/>
</dbReference>
<dbReference type="InterPro" id="IPR036890">
    <property type="entry name" value="HATPase_C_sf"/>
</dbReference>
<dbReference type="GO" id="GO:0004721">
    <property type="term" value="F:phosphoprotein phosphatase activity"/>
    <property type="evidence" value="ECO:0007669"/>
    <property type="project" value="TreeGrafter"/>
</dbReference>
<evidence type="ECO:0000256" key="2">
    <source>
        <dbReference type="ARBA" id="ARBA00004370"/>
    </source>
</evidence>
<comment type="caution">
    <text evidence="11">The sequence shown here is derived from an EMBL/GenBank/DDBJ whole genome shotgun (WGS) entry which is preliminary data.</text>
</comment>
<evidence type="ECO:0000256" key="9">
    <source>
        <dbReference type="SAM" id="Phobius"/>
    </source>
</evidence>
<evidence type="ECO:0000256" key="8">
    <source>
        <dbReference type="ARBA" id="ARBA00023136"/>
    </source>
</evidence>
<evidence type="ECO:0000256" key="5">
    <source>
        <dbReference type="ARBA" id="ARBA00022679"/>
    </source>
</evidence>
<dbReference type="GO" id="GO:0016036">
    <property type="term" value="P:cellular response to phosphate starvation"/>
    <property type="evidence" value="ECO:0007669"/>
    <property type="project" value="TreeGrafter"/>
</dbReference>
<dbReference type="Pfam" id="PF02518">
    <property type="entry name" value="HATPase_c"/>
    <property type="match status" value="1"/>
</dbReference>
<dbReference type="RefSeq" id="WP_075724857.1">
    <property type="nucleotide sequence ID" value="NZ_LTDM01000007.1"/>
</dbReference>
<evidence type="ECO:0000313" key="11">
    <source>
        <dbReference type="EMBL" id="OLS03423.1"/>
    </source>
</evidence>
<dbReference type="EMBL" id="LTDM01000007">
    <property type="protein sequence ID" value="OLS03423.1"/>
    <property type="molecule type" value="Genomic_DNA"/>
</dbReference>